<dbReference type="AlphaFoldDB" id="A0A9X1V5X5"/>
<comment type="caution">
    <text evidence="1">The sequence shown here is derived from an EMBL/GenBank/DDBJ whole genome shotgun (WGS) entry which is preliminary data.</text>
</comment>
<sequence>MGNNRLVIPEARAAMKQLKKDVMKDSLQGSALNPIQEPIGQSETTTYEAGKRGGAIGGEMMKRLVSLAEQHLQQEQQSHKNQ</sequence>
<proteinExistence type="predicted"/>
<accession>A0A9X1V5X5</accession>
<dbReference type="EMBL" id="JALBUF010000001">
    <property type="protein sequence ID" value="MCI0181904.1"/>
    <property type="molecule type" value="Genomic_DNA"/>
</dbReference>
<organism evidence="1 2">
    <name type="scientific">Sulfoacidibacillus ferrooxidans</name>
    <dbReference type="NCBI Taxonomy" id="2005001"/>
    <lineage>
        <taxon>Bacteria</taxon>
        <taxon>Bacillati</taxon>
        <taxon>Bacillota</taxon>
        <taxon>Bacilli</taxon>
        <taxon>Bacillales</taxon>
        <taxon>Alicyclobacillaceae</taxon>
        <taxon>Sulfoacidibacillus</taxon>
    </lineage>
</organism>
<dbReference type="RefSeq" id="WP_241711531.1">
    <property type="nucleotide sequence ID" value="NZ_JALBUF010000001.1"/>
</dbReference>
<dbReference type="InterPro" id="IPR038300">
    <property type="entry name" value="SASP_sf_alpha/beta"/>
</dbReference>
<protein>
    <recommendedName>
        <fullName evidence="3">Small, acid-soluble spore protein, alpha/beta type</fullName>
    </recommendedName>
</protein>
<dbReference type="Pfam" id="PF00269">
    <property type="entry name" value="SASP"/>
    <property type="match status" value="1"/>
</dbReference>
<dbReference type="GO" id="GO:0003690">
    <property type="term" value="F:double-stranded DNA binding"/>
    <property type="evidence" value="ECO:0007669"/>
    <property type="project" value="InterPro"/>
</dbReference>
<reference evidence="1" key="1">
    <citation type="submission" date="2022-03" db="EMBL/GenBank/DDBJ databases">
        <title>Draft Genome Sequence of Firmicute Strain S0AB, a Heterotrophic Iron/Sulfur-Oxidizing Extreme Acidophile.</title>
        <authorList>
            <person name="Vergara E."/>
            <person name="Pakostova E."/>
            <person name="Johnson D.B."/>
            <person name="Holmes D.S."/>
        </authorList>
    </citation>
    <scope>NUCLEOTIDE SEQUENCE</scope>
    <source>
        <strain evidence="1">S0AB</strain>
    </source>
</reference>
<keyword evidence="2" id="KW-1185">Reference proteome</keyword>
<evidence type="ECO:0000313" key="2">
    <source>
        <dbReference type="Proteomes" id="UP001139263"/>
    </source>
</evidence>
<gene>
    <name evidence="1" type="ORF">MM817_00151</name>
</gene>
<dbReference type="Gene3D" id="6.10.10.80">
    <property type="entry name" value="Small, acid-soluble spore protein, alpha/beta type-like"/>
    <property type="match status" value="1"/>
</dbReference>
<dbReference type="Proteomes" id="UP001139263">
    <property type="component" value="Unassembled WGS sequence"/>
</dbReference>
<evidence type="ECO:0008006" key="3">
    <source>
        <dbReference type="Google" id="ProtNLM"/>
    </source>
</evidence>
<dbReference type="InterPro" id="IPR001448">
    <property type="entry name" value="SASP_alpha/beta-type"/>
</dbReference>
<evidence type="ECO:0000313" key="1">
    <source>
        <dbReference type="EMBL" id="MCI0181904.1"/>
    </source>
</evidence>
<dbReference type="GO" id="GO:0006265">
    <property type="term" value="P:DNA topological change"/>
    <property type="evidence" value="ECO:0007669"/>
    <property type="project" value="InterPro"/>
</dbReference>
<name>A0A9X1V5X5_9BACL</name>